<feature type="domain" description="Peptidase M16 N-terminal" evidence="2">
    <location>
        <begin position="138"/>
        <end position="220"/>
    </location>
</feature>
<dbReference type="GO" id="GO:0046872">
    <property type="term" value="F:metal ion binding"/>
    <property type="evidence" value="ECO:0007669"/>
    <property type="project" value="InterPro"/>
</dbReference>
<dbReference type="InterPro" id="IPR011765">
    <property type="entry name" value="Pept_M16_N"/>
</dbReference>
<dbReference type="PANTHER" id="PTHR43016">
    <property type="entry name" value="PRESEQUENCE PROTEASE"/>
    <property type="match status" value="1"/>
</dbReference>
<dbReference type="Pfam" id="PF00675">
    <property type="entry name" value="Peptidase_M16"/>
    <property type="match status" value="1"/>
</dbReference>
<dbReference type="EMBL" id="MIGC01004992">
    <property type="protein sequence ID" value="PHJ17431.1"/>
    <property type="molecule type" value="Genomic_DNA"/>
</dbReference>
<feature type="compositionally biased region" description="Low complexity" evidence="1">
    <location>
        <begin position="40"/>
        <end position="55"/>
    </location>
</feature>
<feature type="compositionally biased region" description="Basic and acidic residues" evidence="1">
    <location>
        <begin position="56"/>
        <end position="67"/>
    </location>
</feature>
<feature type="non-terminal residue" evidence="3">
    <location>
        <position position="221"/>
    </location>
</feature>
<keyword evidence="4" id="KW-1185">Reference proteome</keyword>
<evidence type="ECO:0000313" key="3">
    <source>
        <dbReference type="EMBL" id="PHJ17431.1"/>
    </source>
</evidence>
<evidence type="ECO:0000313" key="4">
    <source>
        <dbReference type="Proteomes" id="UP000221165"/>
    </source>
</evidence>
<dbReference type="GeneID" id="94432089"/>
<dbReference type="Gene3D" id="3.30.830.10">
    <property type="entry name" value="Metalloenzyme, LuxS/M16 peptidase-like"/>
    <property type="match status" value="1"/>
</dbReference>
<dbReference type="PANTHER" id="PTHR43016:SF16">
    <property type="entry name" value="METALLOPROTEASE, PUTATIVE (AFU_ORTHOLOGUE AFUA_4G07610)-RELATED"/>
    <property type="match status" value="1"/>
</dbReference>
<name>A0A2C6JLI7_9APIC</name>
<reference evidence="3 4" key="1">
    <citation type="journal article" date="2017" name="Int. J. Parasitol.">
        <title>The genome of the protozoan parasite Cystoisospora suis and a reverse vaccinology approach to identify vaccine candidates.</title>
        <authorList>
            <person name="Palmieri N."/>
            <person name="Shrestha A."/>
            <person name="Ruttkowski B."/>
            <person name="Beck T."/>
            <person name="Vogl C."/>
            <person name="Tomley F."/>
            <person name="Blake D.P."/>
            <person name="Joachim A."/>
        </authorList>
    </citation>
    <scope>NUCLEOTIDE SEQUENCE [LARGE SCALE GENOMIC DNA]</scope>
    <source>
        <strain evidence="3 4">Wien I</strain>
    </source>
</reference>
<gene>
    <name evidence="3" type="ORF">CSUI_008753</name>
</gene>
<organism evidence="3 4">
    <name type="scientific">Cystoisospora suis</name>
    <dbReference type="NCBI Taxonomy" id="483139"/>
    <lineage>
        <taxon>Eukaryota</taxon>
        <taxon>Sar</taxon>
        <taxon>Alveolata</taxon>
        <taxon>Apicomplexa</taxon>
        <taxon>Conoidasida</taxon>
        <taxon>Coccidia</taxon>
        <taxon>Eucoccidiorida</taxon>
        <taxon>Eimeriorina</taxon>
        <taxon>Sarcocystidae</taxon>
        <taxon>Cystoisospora</taxon>
    </lineage>
</organism>
<dbReference type="Proteomes" id="UP000221165">
    <property type="component" value="Unassembled WGS sequence"/>
</dbReference>
<protein>
    <submittedName>
        <fullName evidence="3">Peptidase m16 inactive domain-containing protein</fullName>
    </submittedName>
</protein>
<feature type="region of interest" description="Disordered" evidence="1">
    <location>
        <begin position="1"/>
        <end position="78"/>
    </location>
</feature>
<evidence type="ECO:0000256" key="1">
    <source>
        <dbReference type="SAM" id="MobiDB-lite"/>
    </source>
</evidence>
<evidence type="ECO:0000259" key="2">
    <source>
        <dbReference type="Pfam" id="PF00675"/>
    </source>
</evidence>
<dbReference type="AlphaFoldDB" id="A0A2C6JLI7"/>
<dbReference type="RefSeq" id="XP_067919152.1">
    <property type="nucleotide sequence ID" value="XM_068068878.1"/>
</dbReference>
<sequence>MPSQQESSGDRASGSGVLSPSSNTFSSSVSTPCRVCYPPSSCGGVTSLSSSSRVSSEGKEKERREGSNVDPANDKTSLPLADEIKKKAESLDFQEIQHFSLKHLCIREWRCVHTQVRILVCRVESPICNLYMTFPTEAHTDEGLPHTLEHLVFLGSYQYPYKGVLDFLASRCLSQGTNAWTATDHTTYTLTTAGSEGLLNLLPVYLDHLLLPTLLPKAFKT</sequence>
<accession>A0A2C6JLI7</accession>
<feature type="compositionally biased region" description="Low complexity" evidence="1">
    <location>
        <begin position="19"/>
        <end position="30"/>
    </location>
</feature>
<dbReference type="VEuPathDB" id="ToxoDB:CSUI_008753"/>
<comment type="caution">
    <text evidence="3">The sequence shown here is derived from an EMBL/GenBank/DDBJ whole genome shotgun (WGS) entry which is preliminary data.</text>
</comment>
<dbReference type="SUPFAM" id="SSF63411">
    <property type="entry name" value="LuxS/MPP-like metallohydrolase"/>
    <property type="match status" value="1"/>
</dbReference>
<dbReference type="OrthoDB" id="330616at2759"/>
<proteinExistence type="predicted"/>
<dbReference type="InterPro" id="IPR011249">
    <property type="entry name" value="Metalloenz_LuxS/M16"/>
</dbReference>